<evidence type="ECO:0000313" key="2">
    <source>
        <dbReference type="EMBL" id="CAK0819395.1"/>
    </source>
</evidence>
<comment type="caution">
    <text evidence="2">The sequence shown here is derived from an EMBL/GenBank/DDBJ whole genome shotgun (WGS) entry which is preliminary data.</text>
</comment>
<sequence>MADTACAGAQLPGTACAGIAGAHRMRQHRLLRAPHARASAPGKLSTPRRAFGRPKFLEHAERRPLDGHGNAAQGLARDLGPQSVRRPSGLRSSSLTLNELPDLKSLATEAPTRRGLTGRLVGDSFTSPELPQMERAISEESGAAEVFLGPPDPYGLKRTYFGARAGPRVSFIPPSRTPSRVEAAA</sequence>
<keyword evidence="3" id="KW-1185">Reference proteome</keyword>
<gene>
    <name evidence="2" type="ORF">PCOR1329_LOCUS21393</name>
</gene>
<name>A0ABN9RNK6_9DINO</name>
<protein>
    <submittedName>
        <fullName evidence="2">Uncharacterized protein</fullName>
    </submittedName>
</protein>
<evidence type="ECO:0000256" key="1">
    <source>
        <dbReference type="SAM" id="MobiDB-lite"/>
    </source>
</evidence>
<proteinExistence type="predicted"/>
<accession>A0ABN9RNK6</accession>
<reference evidence="2" key="1">
    <citation type="submission" date="2023-10" db="EMBL/GenBank/DDBJ databases">
        <authorList>
            <person name="Chen Y."/>
            <person name="Shah S."/>
            <person name="Dougan E. K."/>
            <person name="Thang M."/>
            <person name="Chan C."/>
        </authorList>
    </citation>
    <scope>NUCLEOTIDE SEQUENCE [LARGE SCALE GENOMIC DNA]</scope>
</reference>
<organism evidence="2 3">
    <name type="scientific">Prorocentrum cordatum</name>
    <dbReference type="NCBI Taxonomy" id="2364126"/>
    <lineage>
        <taxon>Eukaryota</taxon>
        <taxon>Sar</taxon>
        <taxon>Alveolata</taxon>
        <taxon>Dinophyceae</taxon>
        <taxon>Prorocentrales</taxon>
        <taxon>Prorocentraceae</taxon>
        <taxon>Prorocentrum</taxon>
    </lineage>
</organism>
<feature type="region of interest" description="Disordered" evidence="1">
    <location>
        <begin position="60"/>
        <end position="127"/>
    </location>
</feature>
<dbReference type="EMBL" id="CAUYUJ010007039">
    <property type="protein sequence ID" value="CAK0819395.1"/>
    <property type="molecule type" value="Genomic_DNA"/>
</dbReference>
<evidence type="ECO:0000313" key="3">
    <source>
        <dbReference type="Proteomes" id="UP001189429"/>
    </source>
</evidence>
<dbReference type="Proteomes" id="UP001189429">
    <property type="component" value="Unassembled WGS sequence"/>
</dbReference>